<dbReference type="PANTHER" id="PTHR28152:SF1">
    <property type="entry name" value="HYDROXYACYL-THIOESTER DEHYDRATASE TYPE 2, MITOCHONDRIAL"/>
    <property type="match status" value="1"/>
</dbReference>
<dbReference type="Gene3D" id="3.10.129.10">
    <property type="entry name" value="Hotdog Thioesterase"/>
    <property type="match status" value="2"/>
</dbReference>
<dbReference type="Proteomes" id="UP000619295">
    <property type="component" value="Unassembled WGS sequence"/>
</dbReference>
<organism evidence="2 3">
    <name type="scientific">Bosea spartocytisi</name>
    <dbReference type="NCBI Taxonomy" id="2773451"/>
    <lineage>
        <taxon>Bacteria</taxon>
        <taxon>Pseudomonadati</taxon>
        <taxon>Pseudomonadota</taxon>
        <taxon>Alphaproteobacteria</taxon>
        <taxon>Hyphomicrobiales</taxon>
        <taxon>Boseaceae</taxon>
        <taxon>Bosea</taxon>
    </lineage>
</organism>
<feature type="domain" description="FAS1-like dehydratase" evidence="1">
    <location>
        <begin position="71"/>
        <end position="147"/>
    </location>
</feature>
<protein>
    <submittedName>
        <fullName evidence="2">MaoC family dehydratase N-terminal domain-containing protein</fullName>
    </submittedName>
</protein>
<sequence>MTAAEALTVDIDHLRSWIGREDLGSDVLTEDLARKYHATFDLAGEAPKFGEVAPRMIHVCLAQPAVPTAQLGPDGHPERGGFLPPVPLPRRMWAGSSQTFHDDLRVGDEVRRISRIADVVFKEGRTGALCFVTVQHQIEASGRLVLEERQDIVYRNIEASGATPKTPPPAEAGAHRRPMKIEPPLLLRYSALTFNAHRIHYDRRYSMEVEGYPALVVHGPMQAAMLLNYATELHGSPPSRFRFRGQSPLFDDAAFALNARDEGDGLKLWTARQDGPECMVAEASWQ</sequence>
<dbReference type="InterPro" id="IPR029069">
    <property type="entry name" value="HotDog_dom_sf"/>
</dbReference>
<dbReference type="EMBL" id="JACXWY010000015">
    <property type="protein sequence ID" value="MBD3848128.1"/>
    <property type="molecule type" value="Genomic_DNA"/>
</dbReference>
<evidence type="ECO:0000313" key="2">
    <source>
        <dbReference type="EMBL" id="MBD3848128.1"/>
    </source>
</evidence>
<reference evidence="2" key="1">
    <citation type="submission" date="2020-09" db="EMBL/GenBank/DDBJ databases">
        <title>Bosea spartocytisi sp. nov. a root nodule endophyte of Spartocytisus supranubius in the high mountain ecosystem fo the Teide National Park (Canary Islands, Spain).</title>
        <authorList>
            <person name="Pulido-Suarez L."/>
            <person name="Peix A."/>
            <person name="Igual J.M."/>
            <person name="Socas-Perez N."/>
            <person name="Velazquez E."/>
            <person name="Flores-Felix J.D."/>
            <person name="Leon-Barrios M."/>
        </authorList>
    </citation>
    <scope>NUCLEOTIDE SEQUENCE</scope>
    <source>
        <strain evidence="2">SSUT16</strain>
    </source>
</reference>
<evidence type="ECO:0000313" key="3">
    <source>
        <dbReference type="Proteomes" id="UP000619295"/>
    </source>
</evidence>
<proteinExistence type="predicted"/>
<dbReference type="PANTHER" id="PTHR28152">
    <property type="entry name" value="HYDROXYACYL-THIOESTER DEHYDRATASE TYPE 2, MITOCHONDRIAL"/>
    <property type="match status" value="1"/>
</dbReference>
<dbReference type="RefSeq" id="WP_191125304.1">
    <property type="nucleotide sequence ID" value="NZ_JACXWY010000015.1"/>
</dbReference>
<evidence type="ECO:0000259" key="1">
    <source>
        <dbReference type="Pfam" id="PF13452"/>
    </source>
</evidence>
<dbReference type="SUPFAM" id="SSF54637">
    <property type="entry name" value="Thioesterase/thiol ester dehydrase-isomerase"/>
    <property type="match status" value="2"/>
</dbReference>
<name>A0A927I2X0_9HYPH</name>
<comment type="caution">
    <text evidence="2">The sequence shown here is derived from an EMBL/GenBank/DDBJ whole genome shotgun (WGS) entry which is preliminary data.</text>
</comment>
<dbReference type="AlphaFoldDB" id="A0A927I2X0"/>
<dbReference type="InterPro" id="IPR052741">
    <property type="entry name" value="Mitochondrial_HTD2"/>
</dbReference>
<dbReference type="Pfam" id="PF13452">
    <property type="entry name" value="FAS1_DH_region"/>
    <property type="match status" value="1"/>
</dbReference>
<dbReference type="InterPro" id="IPR039569">
    <property type="entry name" value="FAS1-like_DH_region"/>
</dbReference>
<dbReference type="GO" id="GO:0019171">
    <property type="term" value="F:(3R)-hydroxyacyl-[acyl-carrier-protein] dehydratase activity"/>
    <property type="evidence" value="ECO:0007669"/>
    <property type="project" value="TreeGrafter"/>
</dbReference>
<gene>
    <name evidence="2" type="ORF">IED13_20715</name>
</gene>
<accession>A0A927I2X0</accession>
<keyword evidence="3" id="KW-1185">Reference proteome</keyword>